<dbReference type="PANTHER" id="PTHR30055:SF238">
    <property type="entry name" value="MYCOFACTOCIN BIOSYNTHESIS TRANSCRIPTIONAL REGULATOR MFTR-RELATED"/>
    <property type="match status" value="1"/>
</dbReference>
<protein>
    <submittedName>
        <fullName evidence="6">TetR/AcrR family transcriptional regulator</fullName>
    </submittedName>
</protein>
<evidence type="ECO:0000313" key="7">
    <source>
        <dbReference type="Proteomes" id="UP000776650"/>
    </source>
</evidence>
<dbReference type="Gene3D" id="1.10.357.10">
    <property type="entry name" value="Tetracycline Repressor, domain 2"/>
    <property type="match status" value="1"/>
</dbReference>
<dbReference type="Pfam" id="PF00440">
    <property type="entry name" value="TetR_N"/>
    <property type="match status" value="1"/>
</dbReference>
<dbReference type="InterPro" id="IPR009057">
    <property type="entry name" value="Homeodomain-like_sf"/>
</dbReference>
<proteinExistence type="predicted"/>
<dbReference type="AlphaFoldDB" id="A0A921F3Y2"/>
<name>A0A921F3Y2_9ACTN</name>
<evidence type="ECO:0000256" key="3">
    <source>
        <dbReference type="ARBA" id="ARBA00023163"/>
    </source>
</evidence>
<keyword evidence="3" id="KW-0804">Transcription</keyword>
<dbReference type="InterPro" id="IPR001647">
    <property type="entry name" value="HTH_TetR"/>
</dbReference>
<dbReference type="InterPro" id="IPR050109">
    <property type="entry name" value="HTH-type_TetR-like_transc_reg"/>
</dbReference>
<keyword evidence="2 4" id="KW-0238">DNA-binding</keyword>
<accession>A0A921F3Y2</accession>
<dbReference type="Proteomes" id="UP000776650">
    <property type="component" value="Unassembled WGS sequence"/>
</dbReference>
<dbReference type="GO" id="GO:0003700">
    <property type="term" value="F:DNA-binding transcription factor activity"/>
    <property type="evidence" value="ECO:0007669"/>
    <property type="project" value="TreeGrafter"/>
</dbReference>
<feature type="domain" description="HTH tetR-type" evidence="5">
    <location>
        <begin position="21"/>
        <end position="81"/>
    </location>
</feature>
<gene>
    <name evidence="6" type="ORF">K8V11_00965</name>
</gene>
<evidence type="ECO:0000256" key="1">
    <source>
        <dbReference type="ARBA" id="ARBA00023015"/>
    </source>
</evidence>
<dbReference type="EMBL" id="DYXM01000022">
    <property type="protein sequence ID" value="HJE89564.1"/>
    <property type="molecule type" value="Genomic_DNA"/>
</dbReference>
<evidence type="ECO:0000256" key="2">
    <source>
        <dbReference type="ARBA" id="ARBA00023125"/>
    </source>
</evidence>
<reference evidence="6" key="2">
    <citation type="submission" date="2021-09" db="EMBL/GenBank/DDBJ databases">
        <authorList>
            <person name="Gilroy R."/>
        </authorList>
    </citation>
    <scope>NUCLEOTIDE SEQUENCE</scope>
    <source>
        <strain evidence="6">ChiGjej1B1-18357</strain>
    </source>
</reference>
<evidence type="ECO:0000259" key="5">
    <source>
        <dbReference type="PROSITE" id="PS50977"/>
    </source>
</evidence>
<feature type="DNA-binding region" description="H-T-H motif" evidence="4">
    <location>
        <begin position="44"/>
        <end position="63"/>
    </location>
</feature>
<dbReference type="GO" id="GO:0000976">
    <property type="term" value="F:transcription cis-regulatory region binding"/>
    <property type="evidence" value="ECO:0007669"/>
    <property type="project" value="TreeGrafter"/>
</dbReference>
<reference evidence="6" key="1">
    <citation type="journal article" date="2021" name="PeerJ">
        <title>Extensive microbial diversity within the chicken gut microbiome revealed by metagenomics and culture.</title>
        <authorList>
            <person name="Gilroy R."/>
            <person name="Ravi A."/>
            <person name="Getino M."/>
            <person name="Pursley I."/>
            <person name="Horton D.L."/>
            <person name="Alikhan N.F."/>
            <person name="Baker D."/>
            <person name="Gharbi K."/>
            <person name="Hall N."/>
            <person name="Watson M."/>
            <person name="Adriaenssens E.M."/>
            <person name="Foster-Nyarko E."/>
            <person name="Jarju S."/>
            <person name="Secka A."/>
            <person name="Antonio M."/>
            <person name="Oren A."/>
            <person name="Chaudhuri R.R."/>
            <person name="La Ragione R."/>
            <person name="Hildebrand F."/>
            <person name="Pallen M.J."/>
        </authorList>
    </citation>
    <scope>NUCLEOTIDE SEQUENCE</scope>
    <source>
        <strain evidence="6">ChiGjej1B1-18357</strain>
    </source>
</reference>
<evidence type="ECO:0000313" key="6">
    <source>
        <dbReference type="EMBL" id="HJE89564.1"/>
    </source>
</evidence>
<keyword evidence="1" id="KW-0805">Transcription regulation</keyword>
<dbReference type="RefSeq" id="WP_303910339.1">
    <property type="nucleotide sequence ID" value="NZ_DYXM01000022.1"/>
</dbReference>
<dbReference type="SUPFAM" id="SSF46689">
    <property type="entry name" value="Homeodomain-like"/>
    <property type="match status" value="1"/>
</dbReference>
<dbReference type="PANTHER" id="PTHR30055">
    <property type="entry name" value="HTH-TYPE TRANSCRIPTIONAL REGULATOR RUTR"/>
    <property type="match status" value="1"/>
</dbReference>
<organism evidence="6 7">
    <name type="scientific">Dietzia timorensis</name>
    <dbReference type="NCBI Taxonomy" id="499555"/>
    <lineage>
        <taxon>Bacteria</taxon>
        <taxon>Bacillati</taxon>
        <taxon>Actinomycetota</taxon>
        <taxon>Actinomycetes</taxon>
        <taxon>Mycobacteriales</taxon>
        <taxon>Dietziaceae</taxon>
        <taxon>Dietzia</taxon>
    </lineage>
</organism>
<evidence type="ECO:0000256" key="4">
    <source>
        <dbReference type="PROSITE-ProRule" id="PRU00335"/>
    </source>
</evidence>
<sequence length="206" mass="23217">MAEEAIGRRAAMKSLRERKKSETRRRLAVAAVELLAEEGEEGVTIAAIADRAGVSTRTFHNYFQKREDAFYHFIEVVTSQWKEKFDELPAENGPIRNIREILLDMIDPSRGYIMSPANFIQLGDNITVLLGSVERACAKDLIRDLEDEMYARSDGSMSRLEVKVLFPALLAATGVALEMSQEEGGDPVEYVNRAFDFFESRFSAND</sequence>
<dbReference type="PROSITE" id="PS50977">
    <property type="entry name" value="HTH_TETR_2"/>
    <property type="match status" value="1"/>
</dbReference>
<comment type="caution">
    <text evidence="6">The sequence shown here is derived from an EMBL/GenBank/DDBJ whole genome shotgun (WGS) entry which is preliminary data.</text>
</comment>